<evidence type="ECO:0000256" key="6">
    <source>
        <dbReference type="SAM" id="MobiDB-lite"/>
    </source>
</evidence>
<evidence type="ECO:0000256" key="5">
    <source>
        <dbReference type="PROSITE-ProRule" id="PRU00047"/>
    </source>
</evidence>
<dbReference type="InterPro" id="IPR001878">
    <property type="entry name" value="Znf_CCHC"/>
</dbReference>
<dbReference type="PANTHER" id="PTHR46242:SF1">
    <property type="entry name" value="ZINC FINGER CCHC DOMAIN-CONTAINING PROTEIN 9"/>
    <property type="match status" value="1"/>
</dbReference>
<dbReference type="OrthoDB" id="3863715at2759"/>
<keyword evidence="1" id="KW-0479">Metal-binding</keyword>
<keyword evidence="3 5" id="KW-0863">Zinc-finger</keyword>
<keyword evidence="2" id="KW-0677">Repeat</keyword>
<dbReference type="AlphaFoldDB" id="A0A4P9XZ58"/>
<dbReference type="Proteomes" id="UP000271241">
    <property type="component" value="Unassembled WGS sequence"/>
</dbReference>
<protein>
    <recommendedName>
        <fullName evidence="7">CCHC-type domain-containing protein</fullName>
    </recommendedName>
</protein>
<evidence type="ECO:0000256" key="1">
    <source>
        <dbReference type="ARBA" id="ARBA00022723"/>
    </source>
</evidence>
<name>A0A4P9XZ58_9FUNG</name>
<evidence type="ECO:0000313" key="9">
    <source>
        <dbReference type="Proteomes" id="UP000271241"/>
    </source>
</evidence>
<dbReference type="FunFam" id="4.10.60.10:FF:000091">
    <property type="entry name" value="Zinc finger CCHC-type-containing 9"/>
    <property type="match status" value="1"/>
</dbReference>
<keyword evidence="9" id="KW-1185">Reference proteome</keyword>
<dbReference type="SMART" id="SM00343">
    <property type="entry name" value="ZnF_C2HC"/>
    <property type="match status" value="4"/>
</dbReference>
<feature type="compositionally biased region" description="Basic residues" evidence="6">
    <location>
        <begin position="1"/>
        <end position="12"/>
    </location>
</feature>
<dbReference type="Gene3D" id="4.10.60.10">
    <property type="entry name" value="Zinc finger, CCHC-type"/>
    <property type="match status" value="2"/>
</dbReference>
<dbReference type="PROSITE" id="PS50158">
    <property type="entry name" value="ZF_CCHC"/>
    <property type="match status" value="2"/>
</dbReference>
<feature type="region of interest" description="Disordered" evidence="6">
    <location>
        <begin position="1"/>
        <end position="60"/>
    </location>
</feature>
<sequence length="217" mass="23843">MTRYAKPGKKRHLEASEFRVNPLLPRGGRQQGFKANGDSETKGARRHGAGNDEARRNRRAKERKSNTICFACRKPGHSVSECRAAKDQGVGVCYKCGSTEHTTQVYAFAKCFVCGETGHLASKCSKNERGIYPQGGCCRFCGSVQHLSKNCKPTSETQVSEFSLGKIDLEQGGDDDDVFLALHRIQETKGKKTQQKCEAGTSAQAPRQKAPKKIVSF</sequence>
<evidence type="ECO:0000256" key="3">
    <source>
        <dbReference type="ARBA" id="ARBA00022771"/>
    </source>
</evidence>
<dbReference type="InterPro" id="IPR042246">
    <property type="entry name" value="ZCCHC9"/>
</dbReference>
<accession>A0A4P9XZ58</accession>
<dbReference type="PANTHER" id="PTHR46242">
    <property type="entry name" value="ZINC FINGER CCHC DOMAIN-CONTAINING PROTEIN 9 ZCCHC9"/>
    <property type="match status" value="1"/>
</dbReference>
<dbReference type="SUPFAM" id="SSF57756">
    <property type="entry name" value="Retrovirus zinc finger-like domains"/>
    <property type="match status" value="2"/>
</dbReference>
<feature type="compositionally biased region" description="Basic and acidic residues" evidence="6">
    <location>
        <begin position="37"/>
        <end position="55"/>
    </location>
</feature>
<dbReference type="GO" id="GO:0008270">
    <property type="term" value="F:zinc ion binding"/>
    <property type="evidence" value="ECO:0007669"/>
    <property type="project" value="UniProtKB-KW"/>
</dbReference>
<feature type="region of interest" description="Disordered" evidence="6">
    <location>
        <begin position="192"/>
        <end position="217"/>
    </location>
</feature>
<evidence type="ECO:0000259" key="7">
    <source>
        <dbReference type="PROSITE" id="PS50158"/>
    </source>
</evidence>
<evidence type="ECO:0000313" key="8">
    <source>
        <dbReference type="EMBL" id="RKP11021.1"/>
    </source>
</evidence>
<evidence type="ECO:0000256" key="4">
    <source>
        <dbReference type="ARBA" id="ARBA00022833"/>
    </source>
</evidence>
<gene>
    <name evidence="8" type="ORF">THASP1DRAFT_27194</name>
</gene>
<proteinExistence type="predicted"/>
<dbReference type="GO" id="GO:0003676">
    <property type="term" value="F:nucleic acid binding"/>
    <property type="evidence" value="ECO:0007669"/>
    <property type="project" value="InterPro"/>
</dbReference>
<evidence type="ECO:0000256" key="2">
    <source>
        <dbReference type="ARBA" id="ARBA00022737"/>
    </source>
</evidence>
<dbReference type="EMBL" id="KZ992429">
    <property type="protein sequence ID" value="RKP11021.1"/>
    <property type="molecule type" value="Genomic_DNA"/>
</dbReference>
<organism evidence="8 9">
    <name type="scientific">Thamnocephalis sphaerospora</name>
    <dbReference type="NCBI Taxonomy" id="78915"/>
    <lineage>
        <taxon>Eukaryota</taxon>
        <taxon>Fungi</taxon>
        <taxon>Fungi incertae sedis</taxon>
        <taxon>Zoopagomycota</taxon>
        <taxon>Zoopagomycotina</taxon>
        <taxon>Zoopagomycetes</taxon>
        <taxon>Zoopagales</taxon>
        <taxon>Sigmoideomycetaceae</taxon>
        <taxon>Thamnocephalis</taxon>
    </lineage>
</organism>
<dbReference type="InterPro" id="IPR036875">
    <property type="entry name" value="Znf_CCHC_sf"/>
</dbReference>
<dbReference type="GO" id="GO:0005730">
    <property type="term" value="C:nucleolus"/>
    <property type="evidence" value="ECO:0007669"/>
    <property type="project" value="TreeGrafter"/>
</dbReference>
<keyword evidence="4" id="KW-0862">Zinc</keyword>
<reference evidence="9" key="1">
    <citation type="journal article" date="2018" name="Nat. Microbiol.">
        <title>Leveraging single-cell genomics to expand the fungal tree of life.</title>
        <authorList>
            <person name="Ahrendt S.R."/>
            <person name="Quandt C.A."/>
            <person name="Ciobanu D."/>
            <person name="Clum A."/>
            <person name="Salamov A."/>
            <person name="Andreopoulos B."/>
            <person name="Cheng J.F."/>
            <person name="Woyke T."/>
            <person name="Pelin A."/>
            <person name="Henrissat B."/>
            <person name="Reynolds N.K."/>
            <person name="Benny G.L."/>
            <person name="Smith M.E."/>
            <person name="James T.Y."/>
            <person name="Grigoriev I.V."/>
        </authorList>
    </citation>
    <scope>NUCLEOTIDE SEQUENCE [LARGE SCALE GENOMIC DNA]</scope>
    <source>
        <strain evidence="9">RSA 1356</strain>
    </source>
</reference>
<feature type="domain" description="CCHC-type" evidence="7">
    <location>
        <begin position="69"/>
        <end position="83"/>
    </location>
</feature>
<dbReference type="Pfam" id="PF00098">
    <property type="entry name" value="zf-CCHC"/>
    <property type="match status" value="1"/>
</dbReference>
<feature type="domain" description="CCHC-type" evidence="7">
    <location>
        <begin position="110"/>
        <end position="126"/>
    </location>
</feature>
<dbReference type="STRING" id="78915.A0A4P9XZ58"/>